<dbReference type="AlphaFoldDB" id="A0AAI9UZN2"/>
<name>A0AAI9UZN2_9PEZI</name>
<proteinExistence type="predicted"/>
<sequence length="752" mass="81778">MRSGYRQAKPTLRAVSGDASRNAQTWFAGGWRRTGGRRICMAEQTLQMVRCKMFAVGWKTIPMVLAMKTVSAAQPSPVGNWNISKADERCPSSASGGLVAAPPAYRVDNYELVVAQRPGFATERAWTGRVADLRDSFWRGGLFLWARTSACAGLLHRPAGQGFSIWGRAQPDTKVSALCRLVKAHGVCCTTIRYFASEVRKQKQNMVQEAAIQRRQEEGDAMRCEKGRVKASFVSEDETSFWYTIIAATLVNWRLTMQSVTIGKSMNLDEEKPETEGEEEAANGTAPGAKCNGDGTCDCISVASVPAVLTPPRSGGTLEESRFVPGQVPSNRGAEARALRNLKSEGDAGGGRGAIFSLCASLPLAISFCFSLNATVIALGAATIAWSMKSRVRLAVPITFLKTDLAKGSAGRIMLFPVNPGPVAWHKPRCDDADEAITRVAERTSYAVPPSYEHPPLRHLTIDDVIVRLGSSVSEIALFCSRRCALIICTAKIRSVPISIKAMCGTYLPGQSVEDPPLPITAKPRTVCANSLTLTHALEFHRDSTRVRNGNLDWTFLDGDTAAALEDVHMFLVGFPLSPTPHVCIRQYVPVFAGLPVCWYPSGAIAAGRTWASCPYLSQVGRERPGERKKKRRGRPDRYRAIKPCVACLSDDRKREATLVTVHWHLHSYLDSSHFFPAPPIELTAFKASATRETSVPAALVAVAAVAALLPHNKTTSLPASPICFDLTSSLFPHIQAKHLHPADDTLELNIA</sequence>
<reference evidence="2" key="1">
    <citation type="submission" date="2016-11" db="EMBL/GenBank/DDBJ databases">
        <title>The genome sequence of Colletotrichum cuscutae.</title>
        <authorList>
            <person name="Baroncelli R."/>
        </authorList>
    </citation>
    <scope>NUCLEOTIDE SEQUENCE</scope>
    <source>
        <strain evidence="2">IMI 304802</strain>
    </source>
</reference>
<comment type="caution">
    <text evidence="2">The sequence shown here is derived from an EMBL/GenBank/DDBJ whole genome shotgun (WGS) entry which is preliminary data.</text>
</comment>
<feature type="region of interest" description="Disordered" evidence="1">
    <location>
        <begin position="266"/>
        <end position="288"/>
    </location>
</feature>
<dbReference type="Proteomes" id="UP001239213">
    <property type="component" value="Unassembled WGS sequence"/>
</dbReference>
<organism evidence="2 3">
    <name type="scientific">Colletotrichum cuscutae</name>
    <dbReference type="NCBI Taxonomy" id="1209917"/>
    <lineage>
        <taxon>Eukaryota</taxon>
        <taxon>Fungi</taxon>
        <taxon>Dikarya</taxon>
        <taxon>Ascomycota</taxon>
        <taxon>Pezizomycotina</taxon>
        <taxon>Sordariomycetes</taxon>
        <taxon>Hypocreomycetidae</taxon>
        <taxon>Glomerellales</taxon>
        <taxon>Glomerellaceae</taxon>
        <taxon>Colletotrichum</taxon>
        <taxon>Colletotrichum acutatum species complex</taxon>
    </lineage>
</organism>
<gene>
    <name evidence="2" type="ORF">CCUS01_07064</name>
</gene>
<feature type="compositionally biased region" description="Acidic residues" evidence="1">
    <location>
        <begin position="271"/>
        <end position="281"/>
    </location>
</feature>
<accession>A0AAI9UZN2</accession>
<protein>
    <submittedName>
        <fullName evidence="2">Uncharacterized protein</fullName>
    </submittedName>
</protein>
<evidence type="ECO:0000256" key="1">
    <source>
        <dbReference type="SAM" id="MobiDB-lite"/>
    </source>
</evidence>
<dbReference type="EMBL" id="MPDP01000256">
    <property type="protein sequence ID" value="KAK1467797.1"/>
    <property type="molecule type" value="Genomic_DNA"/>
</dbReference>
<evidence type="ECO:0000313" key="2">
    <source>
        <dbReference type="EMBL" id="KAK1467797.1"/>
    </source>
</evidence>
<evidence type="ECO:0000313" key="3">
    <source>
        <dbReference type="Proteomes" id="UP001239213"/>
    </source>
</evidence>
<keyword evidence="3" id="KW-1185">Reference proteome</keyword>